<keyword evidence="2" id="KW-1185">Reference proteome</keyword>
<dbReference type="VEuPathDB" id="FungiDB:ASPVEDRAFT_437746"/>
<dbReference type="Proteomes" id="UP000184073">
    <property type="component" value="Unassembled WGS sequence"/>
</dbReference>
<evidence type="ECO:0000313" key="1">
    <source>
        <dbReference type="EMBL" id="OJI97899.1"/>
    </source>
</evidence>
<protein>
    <submittedName>
        <fullName evidence="1">Uncharacterized protein</fullName>
    </submittedName>
</protein>
<proteinExistence type="predicted"/>
<dbReference type="GeneID" id="63728411"/>
<organism evidence="1 2">
    <name type="scientific">Aspergillus versicolor CBS 583.65</name>
    <dbReference type="NCBI Taxonomy" id="1036611"/>
    <lineage>
        <taxon>Eukaryota</taxon>
        <taxon>Fungi</taxon>
        <taxon>Dikarya</taxon>
        <taxon>Ascomycota</taxon>
        <taxon>Pezizomycotina</taxon>
        <taxon>Eurotiomycetes</taxon>
        <taxon>Eurotiomycetidae</taxon>
        <taxon>Eurotiales</taxon>
        <taxon>Aspergillaceae</taxon>
        <taxon>Aspergillus</taxon>
        <taxon>Aspergillus subgen. Nidulantes</taxon>
    </lineage>
</organism>
<reference evidence="2" key="1">
    <citation type="journal article" date="2017" name="Genome Biol.">
        <title>Comparative genomics reveals high biological diversity and specific adaptations in the industrially and medically important fungal genus Aspergillus.</title>
        <authorList>
            <person name="de Vries R.P."/>
            <person name="Riley R."/>
            <person name="Wiebenga A."/>
            <person name="Aguilar-Osorio G."/>
            <person name="Amillis S."/>
            <person name="Uchima C.A."/>
            <person name="Anderluh G."/>
            <person name="Asadollahi M."/>
            <person name="Askin M."/>
            <person name="Barry K."/>
            <person name="Battaglia E."/>
            <person name="Bayram O."/>
            <person name="Benocci T."/>
            <person name="Braus-Stromeyer S.A."/>
            <person name="Caldana C."/>
            <person name="Canovas D."/>
            <person name="Cerqueira G.C."/>
            <person name="Chen F."/>
            <person name="Chen W."/>
            <person name="Choi C."/>
            <person name="Clum A."/>
            <person name="Dos Santos R.A."/>
            <person name="Damasio A.R."/>
            <person name="Diallinas G."/>
            <person name="Emri T."/>
            <person name="Fekete E."/>
            <person name="Flipphi M."/>
            <person name="Freyberg S."/>
            <person name="Gallo A."/>
            <person name="Gournas C."/>
            <person name="Habgood R."/>
            <person name="Hainaut M."/>
            <person name="Harispe M.L."/>
            <person name="Henrissat B."/>
            <person name="Hilden K.S."/>
            <person name="Hope R."/>
            <person name="Hossain A."/>
            <person name="Karabika E."/>
            <person name="Karaffa L."/>
            <person name="Karanyi Z."/>
            <person name="Krasevec N."/>
            <person name="Kuo A."/>
            <person name="Kusch H."/>
            <person name="LaButti K."/>
            <person name="Lagendijk E.L."/>
            <person name="Lapidus A."/>
            <person name="Levasseur A."/>
            <person name="Lindquist E."/>
            <person name="Lipzen A."/>
            <person name="Logrieco A.F."/>
            <person name="MacCabe A."/>
            <person name="Maekelae M.R."/>
            <person name="Malavazi I."/>
            <person name="Melin P."/>
            <person name="Meyer V."/>
            <person name="Mielnichuk N."/>
            <person name="Miskei M."/>
            <person name="Molnar A.P."/>
            <person name="Mule G."/>
            <person name="Ngan C.Y."/>
            <person name="Orejas M."/>
            <person name="Orosz E."/>
            <person name="Ouedraogo J.P."/>
            <person name="Overkamp K.M."/>
            <person name="Park H.-S."/>
            <person name="Perrone G."/>
            <person name="Piumi F."/>
            <person name="Punt P.J."/>
            <person name="Ram A.F."/>
            <person name="Ramon A."/>
            <person name="Rauscher S."/>
            <person name="Record E."/>
            <person name="Riano-Pachon D.M."/>
            <person name="Robert V."/>
            <person name="Roehrig J."/>
            <person name="Ruller R."/>
            <person name="Salamov A."/>
            <person name="Salih N.S."/>
            <person name="Samson R.A."/>
            <person name="Sandor E."/>
            <person name="Sanguinetti M."/>
            <person name="Schuetze T."/>
            <person name="Sepcic K."/>
            <person name="Shelest E."/>
            <person name="Sherlock G."/>
            <person name="Sophianopoulou V."/>
            <person name="Squina F.M."/>
            <person name="Sun H."/>
            <person name="Susca A."/>
            <person name="Todd R.B."/>
            <person name="Tsang A."/>
            <person name="Unkles S.E."/>
            <person name="van de Wiele N."/>
            <person name="van Rossen-Uffink D."/>
            <person name="Oliveira J.V."/>
            <person name="Vesth T.C."/>
            <person name="Visser J."/>
            <person name="Yu J.-H."/>
            <person name="Zhou M."/>
            <person name="Andersen M.R."/>
            <person name="Archer D.B."/>
            <person name="Baker S.E."/>
            <person name="Benoit I."/>
            <person name="Brakhage A.A."/>
            <person name="Braus G.H."/>
            <person name="Fischer R."/>
            <person name="Frisvad J.C."/>
            <person name="Goldman G.H."/>
            <person name="Houbraken J."/>
            <person name="Oakley B."/>
            <person name="Pocsi I."/>
            <person name="Scazzocchio C."/>
            <person name="Seiboth B."/>
            <person name="vanKuyk P.A."/>
            <person name="Wortman J."/>
            <person name="Dyer P.S."/>
            <person name="Grigoriev I.V."/>
        </authorList>
    </citation>
    <scope>NUCLEOTIDE SEQUENCE [LARGE SCALE GENOMIC DNA]</scope>
    <source>
        <strain evidence="2">CBS 583.65</strain>
    </source>
</reference>
<dbReference type="EMBL" id="KV878126">
    <property type="protein sequence ID" value="OJI97899.1"/>
    <property type="molecule type" value="Genomic_DNA"/>
</dbReference>
<gene>
    <name evidence="1" type="ORF">ASPVEDRAFT_437746</name>
</gene>
<dbReference type="RefSeq" id="XP_040663662.1">
    <property type="nucleotide sequence ID" value="XM_040812900.1"/>
</dbReference>
<evidence type="ECO:0000313" key="2">
    <source>
        <dbReference type="Proteomes" id="UP000184073"/>
    </source>
</evidence>
<dbReference type="AlphaFoldDB" id="A0A1L9P8P5"/>
<name>A0A1L9P8P5_ASPVE</name>
<accession>A0A1L9P8P5</accession>
<sequence>MIKSPRHCLWGPPFQCPFYTTGSPTRPRECQSGLGAVLHISVDTRVQTTTSLEQIPSTSAPCNIPSITLTYFGTHLSICNIRVCFLGAISRRLGFFASPGNFTTLAVPSASTRTSTLKCLRCSRIIPSNCSDIDYRTRTKSPLSIPFLSMRVQHQSPQTRWGA</sequence>